<sequence length="177" mass="20418">MIQNAMKIDLYDDQGKFNILGPLDPTYADWRGDYKVLWRSGDNRPRRVIYLALWYHYDGKRTREEVEAEPALRHAFGIDRMVYDKNGFPSFDEDTSPNFDANPLALLKHLPKREREAAAAHLSSWITNVYPGLLDGSVSLPTHPVMTIHKLKIGAPEYEERHAAVDRAWHMGLDWAN</sequence>
<dbReference type="EMBL" id="SGIS01000102">
    <property type="protein sequence ID" value="RZF59041.1"/>
    <property type="molecule type" value="Genomic_DNA"/>
</dbReference>
<gene>
    <name evidence="1" type="ORF">EWE75_23970</name>
</gene>
<keyword evidence="2" id="KW-1185">Reference proteome</keyword>
<accession>A0A4Q6XGN4</accession>
<reference evidence="1 2" key="1">
    <citation type="submission" date="2019-02" db="EMBL/GenBank/DDBJ databases">
        <authorList>
            <person name="Li Y."/>
        </authorList>
    </citation>
    <scope>NUCLEOTIDE SEQUENCE [LARGE SCALE GENOMIC DNA]</scope>
    <source>
        <strain evidence="1 2">3-7</strain>
    </source>
</reference>
<dbReference type="Proteomes" id="UP000292085">
    <property type="component" value="Unassembled WGS sequence"/>
</dbReference>
<dbReference type="RefSeq" id="WP_130160547.1">
    <property type="nucleotide sequence ID" value="NZ_SGIS01000102.1"/>
</dbReference>
<dbReference type="AlphaFoldDB" id="A0A4Q6XGN4"/>
<protein>
    <submittedName>
        <fullName evidence="1">Uncharacterized protein</fullName>
    </submittedName>
</protein>
<proteinExistence type="predicted"/>
<comment type="caution">
    <text evidence="1">The sequence shown here is derived from an EMBL/GenBank/DDBJ whole genome shotgun (WGS) entry which is preliminary data.</text>
</comment>
<evidence type="ECO:0000313" key="1">
    <source>
        <dbReference type="EMBL" id="RZF59041.1"/>
    </source>
</evidence>
<evidence type="ECO:0000313" key="2">
    <source>
        <dbReference type="Proteomes" id="UP000292085"/>
    </source>
</evidence>
<organism evidence="1 2">
    <name type="scientific">Sphingomonas populi</name>
    <dbReference type="NCBI Taxonomy" id="2484750"/>
    <lineage>
        <taxon>Bacteria</taxon>
        <taxon>Pseudomonadati</taxon>
        <taxon>Pseudomonadota</taxon>
        <taxon>Alphaproteobacteria</taxon>
        <taxon>Sphingomonadales</taxon>
        <taxon>Sphingomonadaceae</taxon>
        <taxon>Sphingomonas</taxon>
    </lineage>
</organism>
<name>A0A4Q6XGN4_9SPHN</name>